<proteinExistence type="predicted"/>
<dbReference type="EMBL" id="WBMT01000006">
    <property type="protein sequence ID" value="KAB2348953.1"/>
    <property type="molecule type" value="Genomic_DNA"/>
</dbReference>
<sequence length="496" mass="53240">MVWGPHDGPQGPPPGRPGWPSPLGQPTWPSAPGQTAWSRPYVPPQAPAEPAVPEPPADADPFTRAEHAVRATIAAPWWRAATPVQRQQALLPRLLSLPDHSWWLYGAWARWYRWHPADGRWFPAPPPRSAATREAARPGQPAPMIAAEILPTGPDFAQDYGLPLSVTGSPVSGALLFRLRSVVAEAAQAPPADYPLGWSHFLHGTPSTVAATWSSMLWCASVPVFDPDLDLSLLGLWEAHLAQPLGTGRLRWLPPPPLHTILSLYAERLRAGRPDAANQLVRCMVMTAQALRDDPRFRIRAAALLSMIEPLQANPALDHRALPYGDQAVEREWHRRCAAPLAASLFADSAPGECFQLAFYDFATALTPLCGDTGEPAHLEPRHAATALLAADMAGYRPDLATPVGGWLDPELRALLSAVIDDPAHELRRLWPAQGRLPDALGPDGTDSTDGTAATIEALSGAAATAIAWTRLAGGIPLPPDGFTVANAFAAHLDGL</sequence>
<evidence type="ECO:0000313" key="3">
    <source>
        <dbReference type="Proteomes" id="UP000468735"/>
    </source>
</evidence>
<comment type="caution">
    <text evidence="2">The sequence shown here is derived from an EMBL/GenBank/DDBJ whole genome shotgun (WGS) entry which is preliminary data.</text>
</comment>
<protein>
    <submittedName>
        <fullName evidence="2">Uncharacterized protein</fullName>
    </submittedName>
</protein>
<evidence type="ECO:0000256" key="1">
    <source>
        <dbReference type="SAM" id="MobiDB-lite"/>
    </source>
</evidence>
<gene>
    <name evidence="2" type="ORF">F8566_14470</name>
</gene>
<evidence type="ECO:0000313" key="2">
    <source>
        <dbReference type="EMBL" id="KAB2348953.1"/>
    </source>
</evidence>
<name>A0A6H9Z5L6_9ACTN</name>
<dbReference type="AlphaFoldDB" id="A0A6H9Z5L6"/>
<organism evidence="2 3">
    <name type="scientific">Actinomadura rudentiformis</name>
    <dbReference type="NCBI Taxonomy" id="359158"/>
    <lineage>
        <taxon>Bacteria</taxon>
        <taxon>Bacillati</taxon>
        <taxon>Actinomycetota</taxon>
        <taxon>Actinomycetes</taxon>
        <taxon>Streptosporangiales</taxon>
        <taxon>Thermomonosporaceae</taxon>
        <taxon>Actinomadura</taxon>
    </lineage>
</organism>
<feature type="region of interest" description="Disordered" evidence="1">
    <location>
        <begin position="1"/>
        <end position="61"/>
    </location>
</feature>
<keyword evidence="3" id="KW-1185">Reference proteome</keyword>
<feature type="compositionally biased region" description="Pro residues" evidence="1">
    <location>
        <begin position="41"/>
        <end position="58"/>
    </location>
</feature>
<reference evidence="2 3" key="1">
    <citation type="submission" date="2019-09" db="EMBL/GenBank/DDBJ databases">
        <title>Actinomadura physcomitrii sp. nov., a novel actinomycete isolated from moss [Physcomitrium sphaericum (Ludw) Fuernr].</title>
        <authorList>
            <person name="Zhuang X."/>
            <person name="Liu C."/>
        </authorList>
    </citation>
    <scope>NUCLEOTIDE SEQUENCE [LARGE SCALE GENOMIC DNA]</scope>
    <source>
        <strain evidence="2 3">HMC1</strain>
    </source>
</reference>
<accession>A0A6H9Z5L6</accession>
<dbReference type="Proteomes" id="UP000468735">
    <property type="component" value="Unassembled WGS sequence"/>
</dbReference>
<feature type="compositionally biased region" description="Pro residues" evidence="1">
    <location>
        <begin position="10"/>
        <end position="20"/>
    </location>
</feature>